<protein>
    <submittedName>
        <fullName evidence="1">Uncharacterized protein</fullName>
    </submittedName>
</protein>
<keyword evidence="2" id="KW-1185">Reference proteome</keyword>
<comment type="caution">
    <text evidence="1">The sequence shown here is derived from an EMBL/GenBank/DDBJ whole genome shotgun (WGS) entry which is preliminary data.</text>
</comment>
<dbReference type="Gramene" id="mRNA:HanXRQr2_Chr11g0477141">
    <property type="protein sequence ID" value="CDS:HanXRQr2_Chr11g0477141.1"/>
    <property type="gene ID" value="HanXRQr2_Chr11g0477141"/>
</dbReference>
<name>A0A9K3MYY9_HELAN</name>
<dbReference type="Proteomes" id="UP000215914">
    <property type="component" value="Unassembled WGS sequence"/>
</dbReference>
<evidence type="ECO:0000313" key="1">
    <source>
        <dbReference type="EMBL" id="KAF5780891.1"/>
    </source>
</evidence>
<evidence type="ECO:0000313" key="2">
    <source>
        <dbReference type="Proteomes" id="UP000215914"/>
    </source>
</evidence>
<sequence>MEQQVSCPKPLWSRLNPDNNVQPICQLVHRMFYSRNPQCVSPFDSISLNKHHQAYVQERYPNQHRQHKQHPIHKAHQSFDNHQHQTISFPPPVMMSADYTTSRNTSHHF</sequence>
<gene>
    <name evidence="1" type="ORF">HanXRQr2_Chr11g0477141</name>
</gene>
<dbReference type="AlphaFoldDB" id="A0A9K3MYY9"/>
<reference evidence="1" key="1">
    <citation type="journal article" date="2017" name="Nature">
        <title>The sunflower genome provides insights into oil metabolism, flowering and Asterid evolution.</title>
        <authorList>
            <person name="Badouin H."/>
            <person name="Gouzy J."/>
            <person name="Grassa C.J."/>
            <person name="Murat F."/>
            <person name="Staton S.E."/>
            <person name="Cottret L."/>
            <person name="Lelandais-Briere C."/>
            <person name="Owens G.L."/>
            <person name="Carrere S."/>
            <person name="Mayjonade B."/>
            <person name="Legrand L."/>
            <person name="Gill N."/>
            <person name="Kane N.C."/>
            <person name="Bowers J.E."/>
            <person name="Hubner S."/>
            <person name="Bellec A."/>
            <person name="Berard A."/>
            <person name="Berges H."/>
            <person name="Blanchet N."/>
            <person name="Boniface M.C."/>
            <person name="Brunel D."/>
            <person name="Catrice O."/>
            <person name="Chaidir N."/>
            <person name="Claudel C."/>
            <person name="Donnadieu C."/>
            <person name="Faraut T."/>
            <person name="Fievet G."/>
            <person name="Helmstetter N."/>
            <person name="King M."/>
            <person name="Knapp S.J."/>
            <person name="Lai Z."/>
            <person name="Le Paslier M.C."/>
            <person name="Lippi Y."/>
            <person name="Lorenzon L."/>
            <person name="Mandel J.R."/>
            <person name="Marage G."/>
            <person name="Marchand G."/>
            <person name="Marquand E."/>
            <person name="Bret-Mestries E."/>
            <person name="Morien E."/>
            <person name="Nambeesan S."/>
            <person name="Nguyen T."/>
            <person name="Pegot-Espagnet P."/>
            <person name="Pouilly N."/>
            <person name="Raftis F."/>
            <person name="Sallet E."/>
            <person name="Schiex T."/>
            <person name="Thomas J."/>
            <person name="Vandecasteele C."/>
            <person name="Vares D."/>
            <person name="Vear F."/>
            <person name="Vautrin S."/>
            <person name="Crespi M."/>
            <person name="Mangin B."/>
            <person name="Burke J.M."/>
            <person name="Salse J."/>
            <person name="Munos S."/>
            <person name="Vincourt P."/>
            <person name="Rieseberg L.H."/>
            <person name="Langlade N.B."/>
        </authorList>
    </citation>
    <scope>NUCLEOTIDE SEQUENCE</scope>
    <source>
        <tissue evidence="1">Leaves</tissue>
    </source>
</reference>
<organism evidence="1 2">
    <name type="scientific">Helianthus annuus</name>
    <name type="common">Common sunflower</name>
    <dbReference type="NCBI Taxonomy" id="4232"/>
    <lineage>
        <taxon>Eukaryota</taxon>
        <taxon>Viridiplantae</taxon>
        <taxon>Streptophyta</taxon>
        <taxon>Embryophyta</taxon>
        <taxon>Tracheophyta</taxon>
        <taxon>Spermatophyta</taxon>
        <taxon>Magnoliopsida</taxon>
        <taxon>eudicotyledons</taxon>
        <taxon>Gunneridae</taxon>
        <taxon>Pentapetalae</taxon>
        <taxon>asterids</taxon>
        <taxon>campanulids</taxon>
        <taxon>Asterales</taxon>
        <taxon>Asteraceae</taxon>
        <taxon>Asteroideae</taxon>
        <taxon>Heliantheae alliance</taxon>
        <taxon>Heliantheae</taxon>
        <taxon>Helianthus</taxon>
    </lineage>
</organism>
<reference evidence="1" key="2">
    <citation type="submission" date="2020-06" db="EMBL/GenBank/DDBJ databases">
        <title>Helianthus annuus Genome sequencing and assembly Release 2.</title>
        <authorList>
            <person name="Gouzy J."/>
            <person name="Langlade N."/>
            <person name="Munos S."/>
        </authorList>
    </citation>
    <scope>NUCLEOTIDE SEQUENCE</scope>
    <source>
        <tissue evidence="1">Leaves</tissue>
    </source>
</reference>
<proteinExistence type="predicted"/>
<accession>A0A9K3MYY9</accession>
<dbReference type="EMBL" id="MNCJ02000326">
    <property type="protein sequence ID" value="KAF5780891.1"/>
    <property type="molecule type" value="Genomic_DNA"/>
</dbReference>